<dbReference type="InterPro" id="IPR007402">
    <property type="entry name" value="DUF455"/>
</dbReference>
<name>A0A6N7F210_9GAMM</name>
<dbReference type="Proteomes" id="UP000471298">
    <property type="component" value="Unassembled WGS sequence"/>
</dbReference>
<protein>
    <submittedName>
        <fullName evidence="1">DUF455 family protein</fullName>
    </submittedName>
</protein>
<dbReference type="PANTHER" id="PTHR42782:SF4">
    <property type="entry name" value="DUF455 DOMAIN-CONTAINING PROTEIN"/>
    <property type="match status" value="1"/>
</dbReference>
<comment type="caution">
    <text evidence="1">The sequence shown here is derived from an EMBL/GenBank/DDBJ whole genome shotgun (WGS) entry which is preliminary data.</text>
</comment>
<dbReference type="InParanoid" id="A0A6N7F210"/>
<dbReference type="CDD" id="cd00657">
    <property type="entry name" value="Ferritin_like"/>
    <property type="match status" value="1"/>
</dbReference>
<dbReference type="AlphaFoldDB" id="A0A6N7F210"/>
<evidence type="ECO:0000313" key="1">
    <source>
        <dbReference type="EMBL" id="MPV86828.1"/>
    </source>
</evidence>
<evidence type="ECO:0000313" key="2">
    <source>
        <dbReference type="Proteomes" id="UP000471298"/>
    </source>
</evidence>
<organism evidence="1 2">
    <name type="scientific">Ostreibacterium oceani</name>
    <dbReference type="NCBI Taxonomy" id="2654998"/>
    <lineage>
        <taxon>Bacteria</taxon>
        <taxon>Pseudomonadati</taxon>
        <taxon>Pseudomonadota</taxon>
        <taxon>Gammaproteobacteria</taxon>
        <taxon>Cardiobacteriales</taxon>
        <taxon>Ostreibacteriaceae</taxon>
        <taxon>Ostreibacterium</taxon>
    </lineage>
</organism>
<dbReference type="SUPFAM" id="SSF47240">
    <property type="entry name" value="Ferritin-like"/>
    <property type="match status" value="1"/>
</dbReference>
<gene>
    <name evidence="1" type="ORF">GCU85_08830</name>
</gene>
<reference evidence="1 2" key="1">
    <citation type="submission" date="2019-10" db="EMBL/GenBank/DDBJ databases">
        <title>Cardiobacteriales fam. a chemoheterotrophic member of the order Cardiobacteriales, and proposal of Cardiobacteriales fam. nov.</title>
        <authorList>
            <person name="Wang C."/>
        </authorList>
    </citation>
    <scope>NUCLEOTIDE SEQUENCE [LARGE SCALE GENOMIC DNA]</scope>
    <source>
        <strain evidence="1 2">ML27</strain>
    </source>
</reference>
<dbReference type="InterPro" id="IPR009078">
    <property type="entry name" value="Ferritin-like_SF"/>
</dbReference>
<dbReference type="EMBL" id="WHNW01000012">
    <property type="protein sequence ID" value="MPV86828.1"/>
    <property type="molecule type" value="Genomic_DNA"/>
</dbReference>
<sequence length="275" mass="31341">MFDLNHVYQALMTSDILGKQRQIEALYRAACDHALVIEGKPVKPIHNPPLPDAVTVKATSHLSRRGVGSKSGHQSMLHAIAHIEYNAINLGLDAVYRFRQMPMDYYVDWLRVAKEEAEHFQLITARMAALDCQYGDFPVHTGLWAMCVDTEHDVMARMALVPRVMEARGLDVTPKIQHKLASIGDMESVEMLNVIYQDEIGHVAIGSRWFKYCCQQRCLSPYRTFRTLLKYYLKNGMDTAFNRPARLQAGFDDMELALLDEAFGNESTTETKRMQ</sequence>
<keyword evidence="2" id="KW-1185">Reference proteome</keyword>
<accession>A0A6N7F210</accession>
<dbReference type="Pfam" id="PF04305">
    <property type="entry name" value="DUF455"/>
    <property type="match status" value="1"/>
</dbReference>
<dbReference type="InterPro" id="IPR011197">
    <property type="entry name" value="UCP012318"/>
</dbReference>
<proteinExistence type="predicted"/>
<dbReference type="RefSeq" id="WP_152810818.1">
    <property type="nucleotide sequence ID" value="NZ_WHNW01000012.1"/>
</dbReference>
<dbReference type="PIRSF" id="PIRSF012318">
    <property type="entry name" value="UCP012318"/>
    <property type="match status" value="1"/>
</dbReference>
<dbReference type="PANTHER" id="PTHR42782">
    <property type="entry name" value="SI:CH73-314G15.3"/>
    <property type="match status" value="1"/>
</dbReference>